<protein>
    <submittedName>
        <fullName evidence="2">HAD-like protein</fullName>
    </submittedName>
</protein>
<dbReference type="SUPFAM" id="SSF56784">
    <property type="entry name" value="HAD-like"/>
    <property type="match status" value="1"/>
</dbReference>
<dbReference type="InterPro" id="IPR036412">
    <property type="entry name" value="HAD-like_sf"/>
</dbReference>
<dbReference type="OrthoDB" id="444127at2759"/>
<sequence>MSKLTSFKLLSFDVYGTLIDYERGALKALEPMFQKSGNPDLDQKHVMKLLHNLQAKGQVEKPRQLYCDLLESVHPILCKELGLAEPTKEESKAFGASIPLWPAWPDTVDALRRLKKVYKMVVLSNVDNASFEKNNAASLDGFEWDAVLTAEDIGKYKPCHDNFHYMLREAKNRFGVEKDEVLQTAQSQFHDHHPAKELGIKSSWIWRPGAVAGNRYVRAASLDVMSTNSLLTRR</sequence>
<dbReference type="Gene3D" id="3.40.50.1000">
    <property type="entry name" value="HAD superfamily/HAD-like"/>
    <property type="match status" value="1"/>
</dbReference>
<evidence type="ECO:0000256" key="1">
    <source>
        <dbReference type="ARBA" id="ARBA00022801"/>
    </source>
</evidence>
<dbReference type="InterPro" id="IPR051540">
    <property type="entry name" value="S-2-haloacid_dehalogenase"/>
</dbReference>
<gene>
    <name evidence="2" type="ORF">DM02DRAFT_611443</name>
</gene>
<organism evidence="2 3">
    <name type="scientific">Periconia macrospinosa</name>
    <dbReference type="NCBI Taxonomy" id="97972"/>
    <lineage>
        <taxon>Eukaryota</taxon>
        <taxon>Fungi</taxon>
        <taxon>Dikarya</taxon>
        <taxon>Ascomycota</taxon>
        <taxon>Pezizomycotina</taxon>
        <taxon>Dothideomycetes</taxon>
        <taxon>Pleosporomycetidae</taxon>
        <taxon>Pleosporales</taxon>
        <taxon>Massarineae</taxon>
        <taxon>Periconiaceae</taxon>
        <taxon>Periconia</taxon>
    </lineage>
</organism>
<proteinExistence type="predicted"/>
<evidence type="ECO:0000313" key="3">
    <source>
        <dbReference type="Proteomes" id="UP000244855"/>
    </source>
</evidence>
<dbReference type="STRING" id="97972.A0A2V1E423"/>
<dbReference type="InterPro" id="IPR023214">
    <property type="entry name" value="HAD_sf"/>
</dbReference>
<dbReference type="EMBL" id="KZ805321">
    <property type="protein sequence ID" value="PVI04414.1"/>
    <property type="molecule type" value="Genomic_DNA"/>
</dbReference>
<keyword evidence="1" id="KW-0378">Hydrolase</keyword>
<keyword evidence="3" id="KW-1185">Reference proteome</keyword>
<dbReference type="PANTHER" id="PTHR43316">
    <property type="entry name" value="HYDROLASE, HALOACID DELAHOGENASE-RELATED"/>
    <property type="match status" value="1"/>
</dbReference>
<dbReference type="GO" id="GO:0016787">
    <property type="term" value="F:hydrolase activity"/>
    <property type="evidence" value="ECO:0007669"/>
    <property type="project" value="UniProtKB-KW"/>
</dbReference>
<dbReference type="AlphaFoldDB" id="A0A2V1E423"/>
<evidence type="ECO:0000313" key="2">
    <source>
        <dbReference type="EMBL" id="PVI04414.1"/>
    </source>
</evidence>
<dbReference type="Proteomes" id="UP000244855">
    <property type="component" value="Unassembled WGS sequence"/>
</dbReference>
<name>A0A2V1E423_9PLEO</name>
<dbReference type="PANTHER" id="PTHR43316:SF9">
    <property type="entry name" value="ACID DEHALOGENASE, PUTATIVE (AFU_ORTHOLOGUE AFUA_6G14460)-RELATED"/>
    <property type="match status" value="1"/>
</dbReference>
<accession>A0A2V1E423</accession>
<dbReference type="Pfam" id="PF00702">
    <property type="entry name" value="Hydrolase"/>
    <property type="match status" value="1"/>
</dbReference>
<dbReference type="Gene3D" id="1.10.150.750">
    <property type="match status" value="1"/>
</dbReference>
<reference evidence="2 3" key="1">
    <citation type="journal article" date="2018" name="Sci. Rep.">
        <title>Comparative genomics provides insights into the lifestyle and reveals functional heterogeneity of dark septate endophytic fungi.</title>
        <authorList>
            <person name="Knapp D.G."/>
            <person name="Nemeth J.B."/>
            <person name="Barry K."/>
            <person name="Hainaut M."/>
            <person name="Henrissat B."/>
            <person name="Johnson J."/>
            <person name="Kuo A."/>
            <person name="Lim J.H.P."/>
            <person name="Lipzen A."/>
            <person name="Nolan M."/>
            <person name="Ohm R.A."/>
            <person name="Tamas L."/>
            <person name="Grigoriev I.V."/>
            <person name="Spatafora J.W."/>
            <person name="Nagy L.G."/>
            <person name="Kovacs G.M."/>
        </authorList>
    </citation>
    <scope>NUCLEOTIDE SEQUENCE [LARGE SCALE GENOMIC DNA]</scope>
    <source>
        <strain evidence="2 3">DSE2036</strain>
    </source>
</reference>